<evidence type="ECO:0000256" key="8">
    <source>
        <dbReference type="RuleBase" id="RU363032"/>
    </source>
</evidence>
<dbReference type="InterPro" id="IPR035906">
    <property type="entry name" value="MetI-like_sf"/>
</dbReference>
<name>A0A7W9RZI6_9HYPH</name>
<dbReference type="PANTHER" id="PTHR43357:SF4">
    <property type="entry name" value="INNER MEMBRANE ABC TRANSPORTER PERMEASE PROTEIN YDCV"/>
    <property type="match status" value="1"/>
</dbReference>
<feature type="transmembrane region" description="Helical" evidence="8">
    <location>
        <begin position="173"/>
        <end position="196"/>
    </location>
</feature>
<evidence type="ECO:0000256" key="6">
    <source>
        <dbReference type="ARBA" id="ARBA00022989"/>
    </source>
</evidence>
<comment type="caution">
    <text evidence="10">The sequence shown here is derived from an EMBL/GenBank/DDBJ whole genome shotgun (WGS) entry which is preliminary data.</text>
</comment>
<evidence type="ECO:0000256" key="3">
    <source>
        <dbReference type="ARBA" id="ARBA00022475"/>
    </source>
</evidence>
<feature type="transmembrane region" description="Helical" evidence="8">
    <location>
        <begin position="232"/>
        <end position="254"/>
    </location>
</feature>
<dbReference type="RefSeq" id="WP_183826106.1">
    <property type="nucleotide sequence ID" value="NZ_JACHEU010000001.1"/>
</dbReference>
<feature type="transmembrane region" description="Helical" evidence="8">
    <location>
        <begin position="133"/>
        <end position="161"/>
    </location>
</feature>
<dbReference type="PROSITE" id="PS50928">
    <property type="entry name" value="ABC_TM1"/>
    <property type="match status" value="1"/>
</dbReference>
<protein>
    <submittedName>
        <fullName evidence="10">Putative spermidine/putrescine transport system permease protein</fullName>
    </submittedName>
</protein>
<dbReference type="Gene3D" id="1.10.3720.10">
    <property type="entry name" value="MetI-like"/>
    <property type="match status" value="1"/>
</dbReference>
<proteinExistence type="inferred from homology"/>
<evidence type="ECO:0000256" key="5">
    <source>
        <dbReference type="ARBA" id="ARBA00022692"/>
    </source>
</evidence>
<evidence type="ECO:0000256" key="1">
    <source>
        <dbReference type="ARBA" id="ARBA00004429"/>
    </source>
</evidence>
<gene>
    <name evidence="10" type="ORF">HNR59_000726</name>
</gene>
<dbReference type="EMBL" id="JACHEU010000001">
    <property type="protein sequence ID" value="MBB6011381.1"/>
    <property type="molecule type" value="Genomic_DNA"/>
</dbReference>
<evidence type="ECO:0000256" key="7">
    <source>
        <dbReference type="ARBA" id="ARBA00023136"/>
    </source>
</evidence>
<keyword evidence="11" id="KW-1185">Reference proteome</keyword>
<dbReference type="AlphaFoldDB" id="A0A7W9RZI6"/>
<evidence type="ECO:0000256" key="4">
    <source>
        <dbReference type="ARBA" id="ARBA00022519"/>
    </source>
</evidence>
<comment type="subcellular location">
    <subcellularLocation>
        <location evidence="1">Cell inner membrane</location>
        <topology evidence="1">Multi-pass membrane protein</topology>
    </subcellularLocation>
    <subcellularLocation>
        <location evidence="8">Cell membrane</location>
        <topology evidence="8">Multi-pass membrane protein</topology>
    </subcellularLocation>
</comment>
<evidence type="ECO:0000313" key="11">
    <source>
        <dbReference type="Proteomes" id="UP000533306"/>
    </source>
</evidence>
<organism evidence="10 11">
    <name type="scientific">Aquamicrobium lusatiense</name>
    <dbReference type="NCBI Taxonomy" id="89772"/>
    <lineage>
        <taxon>Bacteria</taxon>
        <taxon>Pseudomonadati</taxon>
        <taxon>Pseudomonadota</taxon>
        <taxon>Alphaproteobacteria</taxon>
        <taxon>Hyphomicrobiales</taxon>
        <taxon>Phyllobacteriaceae</taxon>
        <taxon>Aquamicrobium</taxon>
    </lineage>
</organism>
<dbReference type="GO" id="GO:0055085">
    <property type="term" value="P:transmembrane transport"/>
    <property type="evidence" value="ECO:0007669"/>
    <property type="project" value="InterPro"/>
</dbReference>
<evidence type="ECO:0000256" key="2">
    <source>
        <dbReference type="ARBA" id="ARBA00022448"/>
    </source>
</evidence>
<dbReference type="CDD" id="cd06261">
    <property type="entry name" value="TM_PBP2"/>
    <property type="match status" value="1"/>
</dbReference>
<dbReference type="Pfam" id="PF00528">
    <property type="entry name" value="BPD_transp_1"/>
    <property type="match status" value="1"/>
</dbReference>
<keyword evidence="3" id="KW-1003">Cell membrane</keyword>
<feature type="domain" description="ABC transmembrane type-1" evidence="9">
    <location>
        <begin position="62"/>
        <end position="250"/>
    </location>
</feature>
<keyword evidence="4" id="KW-0997">Cell inner membrane</keyword>
<keyword evidence="7 8" id="KW-0472">Membrane</keyword>
<feature type="transmembrane region" description="Helical" evidence="8">
    <location>
        <begin position="66"/>
        <end position="88"/>
    </location>
</feature>
<dbReference type="SUPFAM" id="SSF161098">
    <property type="entry name" value="MetI-like"/>
    <property type="match status" value="1"/>
</dbReference>
<comment type="similarity">
    <text evidence="8">Belongs to the binding-protein-dependent transport system permease family.</text>
</comment>
<dbReference type="Proteomes" id="UP000533306">
    <property type="component" value="Unassembled WGS sequence"/>
</dbReference>
<sequence length="264" mass="28133">MKQVNAIMGLLAAGALLFLLMPIVTILPIALSSGDYISYPLPGLSLRWLSQVALHPGWREALANSIFIALGSAMLATLFGTLAAVGLVQAAPRQARALRGLLMLPVAIPSVVLGLGLYFLLARAGLLSTYTGLILAHATISFPLVMVVVGASLATTDLVVIRAAQSLGAGWRMIFLSVLVPMLYPAILAGFILAFLNSFDEVIVTMFIAGPEQNTVPRVLFANLRDRLDPSVVAVTVLMLLLSALLGLLLQLLARWTQRRPADQ</sequence>
<evidence type="ECO:0000259" key="9">
    <source>
        <dbReference type="PROSITE" id="PS50928"/>
    </source>
</evidence>
<keyword evidence="6 8" id="KW-1133">Transmembrane helix</keyword>
<dbReference type="PANTHER" id="PTHR43357">
    <property type="entry name" value="INNER MEMBRANE ABC TRANSPORTER PERMEASE PROTEIN YDCV"/>
    <property type="match status" value="1"/>
</dbReference>
<accession>A0A7W9RZI6</accession>
<evidence type="ECO:0000313" key="10">
    <source>
        <dbReference type="EMBL" id="MBB6011381.1"/>
    </source>
</evidence>
<keyword evidence="2 8" id="KW-0813">Transport</keyword>
<dbReference type="GO" id="GO:0005886">
    <property type="term" value="C:plasma membrane"/>
    <property type="evidence" value="ECO:0007669"/>
    <property type="project" value="UniProtKB-SubCell"/>
</dbReference>
<reference evidence="10 11" key="1">
    <citation type="submission" date="2020-08" db="EMBL/GenBank/DDBJ databases">
        <title>Genomic Encyclopedia of Type Strains, Phase IV (KMG-IV): sequencing the most valuable type-strain genomes for metagenomic binning, comparative biology and taxonomic classification.</title>
        <authorList>
            <person name="Goeker M."/>
        </authorList>
    </citation>
    <scope>NUCLEOTIDE SEQUENCE [LARGE SCALE GENOMIC DNA]</scope>
    <source>
        <strain evidence="10 11">DSM 11099</strain>
    </source>
</reference>
<dbReference type="InterPro" id="IPR000515">
    <property type="entry name" value="MetI-like"/>
</dbReference>
<keyword evidence="5 8" id="KW-0812">Transmembrane</keyword>
<feature type="transmembrane region" description="Helical" evidence="8">
    <location>
        <begin position="100"/>
        <end position="121"/>
    </location>
</feature>